<protein>
    <submittedName>
        <fullName evidence="1">Uncharacterized protein</fullName>
    </submittedName>
</protein>
<organism evidence="1 2">
    <name type="scientific">Halalkalibacter suaedae</name>
    <dbReference type="NCBI Taxonomy" id="2822140"/>
    <lineage>
        <taxon>Bacteria</taxon>
        <taxon>Bacillati</taxon>
        <taxon>Bacillota</taxon>
        <taxon>Bacilli</taxon>
        <taxon>Bacillales</taxon>
        <taxon>Bacillaceae</taxon>
        <taxon>Halalkalibacter</taxon>
    </lineage>
</organism>
<proteinExistence type="predicted"/>
<accession>A0A940X0B5</accession>
<dbReference type="RefSeq" id="WP_210597507.1">
    <property type="nucleotide sequence ID" value="NZ_JAGKSQ010000004.1"/>
</dbReference>
<evidence type="ECO:0000313" key="1">
    <source>
        <dbReference type="EMBL" id="MBP3951819.1"/>
    </source>
</evidence>
<dbReference type="EMBL" id="JAGKSQ010000004">
    <property type="protein sequence ID" value="MBP3951819.1"/>
    <property type="molecule type" value="Genomic_DNA"/>
</dbReference>
<sequence length="47" mass="5275">MIIIGFIIIVVTLLAIEGQLRKASRQNEEIIELLKGIKGISRNDKLN</sequence>
<evidence type="ECO:0000313" key="2">
    <source>
        <dbReference type="Proteomes" id="UP000678228"/>
    </source>
</evidence>
<reference evidence="1" key="1">
    <citation type="submission" date="2021-03" db="EMBL/GenBank/DDBJ databases">
        <title>Bacillus suaedae sp. nov., isolated from Suaeda aralocaspica.</title>
        <authorList>
            <person name="Lei R.F.R."/>
        </authorList>
    </citation>
    <scope>NUCLEOTIDE SEQUENCE</scope>
    <source>
        <strain evidence="1">YZJH907-2</strain>
    </source>
</reference>
<dbReference type="AlphaFoldDB" id="A0A940X0B5"/>
<gene>
    <name evidence="1" type="ORF">J7W16_11810</name>
</gene>
<name>A0A940X0B5_9BACI</name>
<dbReference type="Proteomes" id="UP000678228">
    <property type="component" value="Unassembled WGS sequence"/>
</dbReference>
<comment type="caution">
    <text evidence="1">The sequence shown here is derived from an EMBL/GenBank/DDBJ whole genome shotgun (WGS) entry which is preliminary data.</text>
</comment>
<keyword evidence="2" id="KW-1185">Reference proteome</keyword>